<dbReference type="Pfam" id="PF00392">
    <property type="entry name" value="GntR"/>
    <property type="match status" value="1"/>
</dbReference>
<dbReference type="SMART" id="SM00345">
    <property type="entry name" value="HTH_GNTR"/>
    <property type="match status" value="1"/>
</dbReference>
<dbReference type="InterPro" id="IPR008920">
    <property type="entry name" value="TF_FadR/GntR_C"/>
</dbReference>
<dbReference type="Pfam" id="PF07729">
    <property type="entry name" value="FCD"/>
    <property type="match status" value="1"/>
</dbReference>
<comment type="caution">
    <text evidence="6">The sequence shown here is derived from an EMBL/GenBank/DDBJ whole genome shotgun (WGS) entry which is preliminary data.</text>
</comment>
<dbReference type="Proteomes" id="UP000054851">
    <property type="component" value="Unassembled WGS sequence"/>
</dbReference>
<keyword evidence="3" id="KW-0804">Transcription</keyword>
<reference evidence="6" key="1">
    <citation type="submission" date="2016-01" db="EMBL/GenBank/DDBJ databases">
        <authorList>
            <person name="Peeters C."/>
        </authorList>
    </citation>
    <scope>NUCLEOTIDE SEQUENCE</scope>
    <source>
        <strain evidence="6">LMG 29322</strain>
    </source>
</reference>
<keyword evidence="1" id="KW-0805">Transcription regulation</keyword>
<dbReference type="PANTHER" id="PTHR43537:SF51">
    <property type="entry name" value="HTH-TYPE TRANSCRIPTIONAL REGULATOR LGOR-RELATED"/>
    <property type="match status" value="1"/>
</dbReference>
<dbReference type="Gene3D" id="1.20.120.530">
    <property type="entry name" value="GntR ligand-binding domain-like"/>
    <property type="match status" value="1"/>
</dbReference>
<evidence type="ECO:0000256" key="1">
    <source>
        <dbReference type="ARBA" id="ARBA00023015"/>
    </source>
</evidence>
<dbReference type="EMBL" id="FCOA02000012">
    <property type="protein sequence ID" value="SAK70874.1"/>
    <property type="molecule type" value="Genomic_DNA"/>
</dbReference>
<dbReference type="SUPFAM" id="SSF46785">
    <property type="entry name" value="Winged helix' DNA-binding domain"/>
    <property type="match status" value="1"/>
</dbReference>
<proteinExistence type="predicted"/>
<evidence type="ECO:0000256" key="3">
    <source>
        <dbReference type="ARBA" id="ARBA00023163"/>
    </source>
</evidence>
<keyword evidence="7" id="KW-1185">Reference proteome</keyword>
<protein>
    <submittedName>
        <fullName evidence="6">GntR family transcriptional regulator</fullName>
    </submittedName>
</protein>
<dbReference type="SMART" id="SM00895">
    <property type="entry name" value="FCD"/>
    <property type="match status" value="1"/>
</dbReference>
<name>A0A158BLF2_9BURK</name>
<evidence type="ECO:0000259" key="4">
    <source>
        <dbReference type="SMART" id="SM00345"/>
    </source>
</evidence>
<dbReference type="GO" id="GO:0003677">
    <property type="term" value="F:DNA binding"/>
    <property type="evidence" value="ECO:0007669"/>
    <property type="project" value="UniProtKB-KW"/>
</dbReference>
<feature type="domain" description="HTH gntR-type" evidence="4">
    <location>
        <begin position="18"/>
        <end position="77"/>
    </location>
</feature>
<dbReference type="PANTHER" id="PTHR43537">
    <property type="entry name" value="TRANSCRIPTIONAL REGULATOR, GNTR FAMILY"/>
    <property type="match status" value="1"/>
</dbReference>
<organism evidence="6 7">
    <name type="scientific">Caballeronia hypogeia</name>
    <dbReference type="NCBI Taxonomy" id="1777140"/>
    <lineage>
        <taxon>Bacteria</taxon>
        <taxon>Pseudomonadati</taxon>
        <taxon>Pseudomonadota</taxon>
        <taxon>Betaproteobacteria</taxon>
        <taxon>Burkholderiales</taxon>
        <taxon>Burkholderiaceae</taxon>
        <taxon>Caballeronia</taxon>
    </lineage>
</organism>
<sequence>MKGADSDAIDLPTLGDATEERLRQLIISGDLEFGEQVTGRRLCARFGLSSTPVRQALWRLSVGDRLVVIERRNTATIFAPTIKDINDISAVRITLEQAAIRAATRENRLPLVTDLKRNIAASMSLVDTLDLSSYRALDHEFHNMILRHADNAYLTDCYSAISSKVLAMRNRLSFSREYVGKSIDEHLAITNALQDGKVDDACEIIARHVNAGFTERTRRLLADIAS</sequence>
<keyword evidence="2" id="KW-0238">DNA-binding</keyword>
<gene>
    <name evidence="6" type="ORF">AWB79_03870</name>
</gene>
<dbReference type="InterPro" id="IPR011711">
    <property type="entry name" value="GntR_C"/>
</dbReference>
<evidence type="ECO:0000256" key="2">
    <source>
        <dbReference type="ARBA" id="ARBA00023125"/>
    </source>
</evidence>
<dbReference type="AlphaFoldDB" id="A0A158BLF2"/>
<evidence type="ECO:0000259" key="5">
    <source>
        <dbReference type="SMART" id="SM00895"/>
    </source>
</evidence>
<accession>A0A158BLF2</accession>
<feature type="domain" description="GntR C-terminal" evidence="5">
    <location>
        <begin position="87"/>
        <end position="211"/>
    </location>
</feature>
<dbReference type="STRING" id="1777140.AWB79_03870"/>
<dbReference type="Gene3D" id="1.10.10.10">
    <property type="entry name" value="Winged helix-like DNA-binding domain superfamily/Winged helix DNA-binding domain"/>
    <property type="match status" value="1"/>
</dbReference>
<dbReference type="GO" id="GO:0003700">
    <property type="term" value="F:DNA-binding transcription factor activity"/>
    <property type="evidence" value="ECO:0007669"/>
    <property type="project" value="InterPro"/>
</dbReference>
<dbReference type="OrthoDB" id="9799812at2"/>
<dbReference type="InterPro" id="IPR036390">
    <property type="entry name" value="WH_DNA-bd_sf"/>
</dbReference>
<dbReference type="InterPro" id="IPR036388">
    <property type="entry name" value="WH-like_DNA-bd_sf"/>
</dbReference>
<evidence type="ECO:0000313" key="6">
    <source>
        <dbReference type="EMBL" id="SAK70874.1"/>
    </source>
</evidence>
<evidence type="ECO:0000313" key="7">
    <source>
        <dbReference type="Proteomes" id="UP000054851"/>
    </source>
</evidence>
<dbReference type="InterPro" id="IPR000524">
    <property type="entry name" value="Tscrpt_reg_HTH_GntR"/>
</dbReference>
<dbReference type="SUPFAM" id="SSF48008">
    <property type="entry name" value="GntR ligand-binding domain-like"/>
    <property type="match status" value="1"/>
</dbReference>
<dbReference type="RefSeq" id="WP_061169023.1">
    <property type="nucleotide sequence ID" value="NZ_FCOA02000012.1"/>
</dbReference>